<dbReference type="PANTHER" id="PTHR12242:SF49">
    <property type="entry name" value="HEADBUTT, ISOFORM E"/>
    <property type="match status" value="1"/>
</dbReference>
<proteinExistence type="predicted"/>
<feature type="transmembrane region" description="Helical" evidence="2">
    <location>
        <begin position="293"/>
        <end position="316"/>
    </location>
</feature>
<accession>A0A9D4GHU5</accession>
<dbReference type="AlphaFoldDB" id="A0A9D4GHU5"/>
<feature type="region of interest" description="Disordered" evidence="1">
    <location>
        <begin position="384"/>
        <end position="454"/>
    </location>
</feature>
<feature type="region of interest" description="Disordered" evidence="1">
    <location>
        <begin position="346"/>
        <end position="369"/>
    </location>
</feature>
<feature type="transmembrane region" description="Helical" evidence="2">
    <location>
        <begin position="73"/>
        <end position="92"/>
    </location>
</feature>
<dbReference type="GO" id="GO:0016020">
    <property type="term" value="C:membrane"/>
    <property type="evidence" value="ECO:0007669"/>
    <property type="project" value="TreeGrafter"/>
</dbReference>
<gene>
    <name evidence="3" type="ORF">DPMN_118666</name>
</gene>
<dbReference type="Proteomes" id="UP000828390">
    <property type="component" value="Unassembled WGS sequence"/>
</dbReference>
<protein>
    <recommendedName>
        <fullName evidence="5">Protein rolling stone</fullName>
    </recommendedName>
</protein>
<keyword evidence="2" id="KW-0472">Membrane</keyword>
<keyword evidence="2" id="KW-0812">Transmembrane</keyword>
<evidence type="ECO:0008006" key="5">
    <source>
        <dbReference type="Google" id="ProtNLM"/>
    </source>
</evidence>
<feature type="transmembrane region" description="Helical" evidence="2">
    <location>
        <begin position="112"/>
        <end position="134"/>
    </location>
</feature>
<organism evidence="3 4">
    <name type="scientific">Dreissena polymorpha</name>
    <name type="common">Zebra mussel</name>
    <name type="synonym">Mytilus polymorpha</name>
    <dbReference type="NCBI Taxonomy" id="45954"/>
    <lineage>
        <taxon>Eukaryota</taxon>
        <taxon>Metazoa</taxon>
        <taxon>Spiralia</taxon>
        <taxon>Lophotrochozoa</taxon>
        <taxon>Mollusca</taxon>
        <taxon>Bivalvia</taxon>
        <taxon>Autobranchia</taxon>
        <taxon>Heteroconchia</taxon>
        <taxon>Euheterodonta</taxon>
        <taxon>Imparidentia</taxon>
        <taxon>Neoheterodontei</taxon>
        <taxon>Myida</taxon>
        <taxon>Dreissenoidea</taxon>
        <taxon>Dreissenidae</taxon>
        <taxon>Dreissena</taxon>
    </lineage>
</organism>
<sequence>MATRIVIWLPSGSEWGFWLGLVSVLWSGLWFLCCLCRKKCICPHCENEFQLKNFGLYHKRPLDFVTSTFGPQWLYPVWLSLQLVFHIVALTLDGLSASKYSGEPSANYFMYIHNWCYLLLVLSNVIDLVVNLYVHICARHILQERESETGGAEIVMRNRTAKISFKTMGEYYTVRWYMKVTWVFFTISTVSGLTITILYLLSFYFIRAFGDSYDILGTGVSETQWEFGTIAFMLINGAIVVLHLFISAKPFKLLHFYMPWAVYFVYVLFSVVYQKRWGDFVYRVLDWNQIYRTFGISAIVLVVLLPLVHLLVYAIITLRVRIGEWCLIKCAYRRWRNKKKVRPSSTQLDVVREPKSRKHKKRIRENRIESSNIDETVHEDIDYTKSFDQTGSRSGGTSIGDSTNNAEYQGHTDHRDRRTVSASHMSMASRSYDNLMASPRDQTLADSQTEVSVV</sequence>
<reference evidence="3" key="1">
    <citation type="journal article" date="2019" name="bioRxiv">
        <title>The Genome of the Zebra Mussel, Dreissena polymorpha: A Resource for Invasive Species Research.</title>
        <authorList>
            <person name="McCartney M.A."/>
            <person name="Auch B."/>
            <person name="Kono T."/>
            <person name="Mallez S."/>
            <person name="Zhang Y."/>
            <person name="Obille A."/>
            <person name="Becker A."/>
            <person name="Abrahante J.E."/>
            <person name="Garbe J."/>
            <person name="Badalamenti J.P."/>
            <person name="Herman A."/>
            <person name="Mangelson H."/>
            <person name="Liachko I."/>
            <person name="Sullivan S."/>
            <person name="Sone E.D."/>
            <person name="Koren S."/>
            <person name="Silverstein K.A.T."/>
            <person name="Beckman K.B."/>
            <person name="Gohl D.M."/>
        </authorList>
    </citation>
    <scope>NUCLEOTIDE SEQUENCE</scope>
    <source>
        <strain evidence="3">Duluth1</strain>
        <tissue evidence="3">Whole animal</tissue>
    </source>
</reference>
<comment type="caution">
    <text evidence="3">The sequence shown here is derived from an EMBL/GenBank/DDBJ whole genome shotgun (WGS) entry which is preliminary data.</text>
</comment>
<evidence type="ECO:0000313" key="4">
    <source>
        <dbReference type="Proteomes" id="UP000828390"/>
    </source>
</evidence>
<keyword evidence="4" id="KW-1185">Reference proteome</keyword>
<feature type="transmembrane region" description="Helical" evidence="2">
    <location>
        <begin position="227"/>
        <end position="246"/>
    </location>
</feature>
<feature type="compositionally biased region" description="Basic residues" evidence="1">
    <location>
        <begin position="355"/>
        <end position="364"/>
    </location>
</feature>
<feature type="compositionally biased region" description="Polar residues" evidence="1">
    <location>
        <begin position="420"/>
        <end position="432"/>
    </location>
</feature>
<name>A0A9D4GHU5_DREPO</name>
<dbReference type="EMBL" id="JAIWYP010000005">
    <property type="protein sequence ID" value="KAH3817137.1"/>
    <property type="molecule type" value="Genomic_DNA"/>
</dbReference>
<evidence type="ECO:0000256" key="1">
    <source>
        <dbReference type="SAM" id="MobiDB-lite"/>
    </source>
</evidence>
<feature type="transmembrane region" description="Helical" evidence="2">
    <location>
        <begin position="253"/>
        <end position="273"/>
    </location>
</feature>
<reference evidence="3" key="2">
    <citation type="submission" date="2020-11" db="EMBL/GenBank/DDBJ databases">
        <authorList>
            <person name="McCartney M.A."/>
            <person name="Auch B."/>
            <person name="Kono T."/>
            <person name="Mallez S."/>
            <person name="Becker A."/>
            <person name="Gohl D.M."/>
            <person name="Silverstein K.A.T."/>
            <person name="Koren S."/>
            <person name="Bechman K.B."/>
            <person name="Herman A."/>
            <person name="Abrahante J.E."/>
            <person name="Garbe J."/>
        </authorList>
    </citation>
    <scope>NUCLEOTIDE SEQUENCE</scope>
    <source>
        <strain evidence="3">Duluth1</strain>
        <tissue evidence="3">Whole animal</tissue>
    </source>
</reference>
<feature type="compositionally biased region" description="Polar residues" evidence="1">
    <location>
        <begin position="440"/>
        <end position="454"/>
    </location>
</feature>
<dbReference type="OrthoDB" id="419711at2759"/>
<keyword evidence="2" id="KW-1133">Transmembrane helix</keyword>
<feature type="transmembrane region" description="Helical" evidence="2">
    <location>
        <begin position="15"/>
        <end position="35"/>
    </location>
</feature>
<evidence type="ECO:0000256" key="2">
    <source>
        <dbReference type="SAM" id="Phobius"/>
    </source>
</evidence>
<evidence type="ECO:0000313" key="3">
    <source>
        <dbReference type="EMBL" id="KAH3817137.1"/>
    </source>
</evidence>
<dbReference type="PANTHER" id="PTHR12242">
    <property type="entry name" value="OS02G0130600 PROTEIN-RELATED"/>
    <property type="match status" value="1"/>
</dbReference>
<feature type="compositionally biased region" description="Basic and acidic residues" evidence="1">
    <location>
        <begin position="410"/>
        <end position="419"/>
    </location>
</feature>
<feature type="transmembrane region" description="Helical" evidence="2">
    <location>
        <begin position="182"/>
        <end position="207"/>
    </location>
</feature>